<sequence length="316" mass="32554">MKEPERGTPTTLARFLSGLRNLPQSTKILLVALLLVGGVALWYVGLYLPAQGGPAAAEPPQATPTPGPIEAPPIPPLTPSEEAKTEPQPQTQTQAPQAEPPKAEEPPRTVAPPRAVQATTPPPNPFVPLVVEAPAPPIQPQPVSPIPRGEPVVVAPPPRVEVRPQAPLPTPTTGRTPLPGTAGALPAPKVLTPTARVETPALPQERVAPQAPLTLVEAPLPQQASPSAQEGVPPTPAPAPKTPLEALVEEKGLKLSGTLLGPVSVAILESKDGYLVLPAGSPIPGSEAIVKGIEEGRVTLALKEERMDLTLSGGGE</sequence>
<name>K7QY60_THEOS</name>
<keyword evidence="4" id="KW-1185">Reference proteome</keyword>
<protein>
    <submittedName>
        <fullName evidence="3">Uncharacterized protein</fullName>
    </submittedName>
</protein>
<dbReference type="KEGG" id="tos:Theos_0436"/>
<feature type="compositionally biased region" description="Low complexity" evidence="1">
    <location>
        <begin position="171"/>
        <end position="188"/>
    </location>
</feature>
<feature type="compositionally biased region" description="Pro residues" evidence="1">
    <location>
        <begin position="134"/>
        <end position="145"/>
    </location>
</feature>
<evidence type="ECO:0000256" key="2">
    <source>
        <dbReference type="SAM" id="Phobius"/>
    </source>
</evidence>
<organism evidence="3 4">
    <name type="scientific">Thermus oshimai JL-2</name>
    <dbReference type="NCBI Taxonomy" id="751945"/>
    <lineage>
        <taxon>Bacteria</taxon>
        <taxon>Thermotogati</taxon>
        <taxon>Deinococcota</taxon>
        <taxon>Deinococci</taxon>
        <taxon>Thermales</taxon>
        <taxon>Thermaceae</taxon>
        <taxon>Thermus</taxon>
    </lineage>
</organism>
<accession>K7QY60</accession>
<keyword evidence="2" id="KW-0472">Membrane</keyword>
<dbReference type="RefSeq" id="WP_016328706.1">
    <property type="nucleotide sequence ID" value="NC_019386.1"/>
</dbReference>
<dbReference type="AlphaFoldDB" id="K7QY60"/>
<evidence type="ECO:0000256" key="1">
    <source>
        <dbReference type="SAM" id="MobiDB-lite"/>
    </source>
</evidence>
<feature type="transmembrane region" description="Helical" evidence="2">
    <location>
        <begin position="28"/>
        <end position="48"/>
    </location>
</feature>
<dbReference type="HOGENOM" id="CLU_813300_0_0_0"/>
<dbReference type="PATRIC" id="fig|751945.3.peg.426"/>
<feature type="compositionally biased region" description="Low complexity" evidence="1">
    <location>
        <begin position="86"/>
        <end position="97"/>
    </location>
</feature>
<proteinExistence type="predicted"/>
<feature type="region of interest" description="Disordered" evidence="1">
    <location>
        <begin position="53"/>
        <end position="244"/>
    </location>
</feature>
<dbReference type="eggNOG" id="ENOG5032VNY">
    <property type="taxonomic scope" value="Bacteria"/>
</dbReference>
<keyword evidence="2" id="KW-0812">Transmembrane</keyword>
<dbReference type="STRING" id="751945.Theos_0436"/>
<keyword evidence="2" id="KW-1133">Transmembrane helix</keyword>
<dbReference type="EMBL" id="CP003249">
    <property type="protein sequence ID" value="AFV75510.1"/>
    <property type="molecule type" value="Genomic_DNA"/>
</dbReference>
<evidence type="ECO:0000313" key="4">
    <source>
        <dbReference type="Proteomes" id="UP000000211"/>
    </source>
</evidence>
<reference evidence="3 4" key="1">
    <citation type="journal article" date="2013" name="Genome Announc.">
        <title>Whole Genome Sequencing of Thermus oshimai JL-2 and Thermus thermophilus JL-18, Incomplete Denitrifiers from the United States Great Basin.</title>
        <authorList>
            <person name="Murugapiran S.K."/>
            <person name="Huntemann M."/>
            <person name="Wei C.L."/>
            <person name="Han J."/>
            <person name="Detter J.C."/>
            <person name="Han C.S."/>
            <person name="Erkkila T.H."/>
            <person name="Teshima H."/>
            <person name="Chen A."/>
            <person name="Kyrpides N."/>
            <person name="Mavrommatis K."/>
            <person name="Markowitz V."/>
            <person name="Szeto E."/>
            <person name="Ivanova N."/>
            <person name="Pagani I."/>
            <person name="Lam J."/>
            <person name="McDonald A.I."/>
            <person name="Dodsworth J.A."/>
            <person name="Pati A."/>
            <person name="Goodwin L."/>
            <person name="Peters L."/>
            <person name="Pitluck S."/>
            <person name="Woyke T."/>
            <person name="Hedlund B.P."/>
        </authorList>
    </citation>
    <scope>NUCLEOTIDE SEQUENCE</scope>
    <source>
        <strain evidence="3 4">JL-2</strain>
    </source>
</reference>
<feature type="compositionally biased region" description="Pro residues" evidence="1">
    <location>
        <begin position="61"/>
        <end position="78"/>
    </location>
</feature>
<evidence type="ECO:0000313" key="3">
    <source>
        <dbReference type="EMBL" id="AFV75510.1"/>
    </source>
</evidence>
<dbReference type="Proteomes" id="UP000000211">
    <property type="component" value="Chromosome"/>
</dbReference>
<gene>
    <name evidence="3" type="ORF">Theos_0436</name>
</gene>